<name>A0ABM6CFN6_9HYPH</name>
<organism evidence="1 2">
    <name type="scientific">Rhizobium phaseoli</name>
    <dbReference type="NCBI Taxonomy" id="396"/>
    <lineage>
        <taxon>Bacteria</taxon>
        <taxon>Pseudomonadati</taxon>
        <taxon>Pseudomonadota</taxon>
        <taxon>Alphaproteobacteria</taxon>
        <taxon>Hyphomicrobiales</taxon>
        <taxon>Rhizobiaceae</taxon>
        <taxon>Rhizobium/Agrobacterium group</taxon>
        <taxon>Rhizobium</taxon>
    </lineage>
</organism>
<proteinExistence type="predicted"/>
<sequence>MKFGDFDPTEDEMDMAHAIPFDPTQKDVAARFSAYAVAVNEALNVLPSIEIEYKHLPFGELFDPDAPLMNEEIGRAHNELDSAWKTLECLRDRLKLIARAYREDEELSGERVDAKHGIAGKRITITVDNAWGNHPVDGDWGKAIASEFDQSKYIDLAKSGAFHLSYGAREDDEEFALALLFKSLGFTPNGDRPPVWTVYTTPPKGTIRKLRDGLERLGYHYRLWIRRTYRIEAELGDDDVECSLQGAPEDHVDWTMRNPDSRKSTELPPWRADEKRIVDKLLD</sequence>
<geneLocation type="plasmid" evidence="1 2">
    <name>pRphaN771a</name>
</geneLocation>
<gene>
    <name evidence="1" type="ORF">AMC81_PA00060</name>
</gene>
<evidence type="ECO:0000313" key="2">
    <source>
        <dbReference type="Proteomes" id="UP000078551"/>
    </source>
</evidence>
<reference evidence="1 2" key="1">
    <citation type="submission" date="2015-11" db="EMBL/GenBank/DDBJ databases">
        <title>The limits of bacterial species coexistence and the symbiotic plasmid transference in sympatric Rhizobium populations.</title>
        <authorList>
            <person name="Perez-Carrascal O.M."/>
            <person name="VanInsberghe D."/>
            <person name="Juarez S."/>
            <person name="Polz M.F."/>
            <person name="Vinuesa P."/>
            <person name="Gonzalez V."/>
        </authorList>
    </citation>
    <scope>NUCLEOTIDE SEQUENCE [LARGE SCALE GENOMIC DNA]</scope>
    <source>
        <strain evidence="1 2">N771</strain>
        <plasmid evidence="1 2">pRphaN771a</plasmid>
    </source>
</reference>
<dbReference type="EMBL" id="CP013569">
    <property type="protein sequence ID" value="ANL87083.1"/>
    <property type="molecule type" value="Genomic_DNA"/>
</dbReference>
<evidence type="ECO:0000313" key="1">
    <source>
        <dbReference type="EMBL" id="ANL87083.1"/>
    </source>
</evidence>
<keyword evidence="2" id="KW-1185">Reference proteome</keyword>
<dbReference type="RefSeq" id="WP_064832702.1">
    <property type="nucleotide sequence ID" value="NZ_CP013569.1"/>
</dbReference>
<protein>
    <submittedName>
        <fullName evidence="1">Uncharacterized protein</fullName>
    </submittedName>
</protein>
<keyword evidence="1" id="KW-0614">Plasmid</keyword>
<accession>A0ABM6CFN6</accession>
<dbReference type="Proteomes" id="UP000078551">
    <property type="component" value="Plasmid pRphaN771a"/>
</dbReference>